<dbReference type="PANTHER" id="PTHR33377">
    <property type="entry name" value="OS10G0134700 PROTEIN-RELATED"/>
    <property type="match status" value="1"/>
</dbReference>
<dbReference type="SMART" id="SM01157">
    <property type="entry name" value="DUF1719"/>
    <property type="match status" value="1"/>
</dbReference>
<gene>
    <name evidence="1" type="ORF">URODEC1_LOCUS106527</name>
</gene>
<evidence type="ECO:0008006" key="3">
    <source>
        <dbReference type="Google" id="ProtNLM"/>
    </source>
</evidence>
<evidence type="ECO:0000313" key="1">
    <source>
        <dbReference type="EMBL" id="CAL5077150.1"/>
    </source>
</evidence>
<accession>A0ABC9FK50</accession>
<protein>
    <recommendedName>
        <fullName evidence="3">Rx N-terminal domain-containing protein</fullName>
    </recommendedName>
</protein>
<dbReference type="InterPro" id="IPR013181">
    <property type="entry name" value="DUF1719"/>
</dbReference>
<dbReference type="EMBL" id="OZ075116">
    <property type="protein sequence ID" value="CAL5077150.1"/>
    <property type="molecule type" value="Genomic_DNA"/>
</dbReference>
<dbReference type="Pfam" id="PF08224">
    <property type="entry name" value="DUF1719"/>
    <property type="match status" value="1"/>
</dbReference>
<reference evidence="1" key="1">
    <citation type="submission" date="2024-10" db="EMBL/GenBank/DDBJ databases">
        <authorList>
            <person name="Ryan C."/>
        </authorList>
    </citation>
    <scope>NUCLEOTIDE SEQUENCE [LARGE SCALE GENOMIC DNA]</scope>
</reference>
<evidence type="ECO:0000313" key="2">
    <source>
        <dbReference type="Proteomes" id="UP001497457"/>
    </source>
</evidence>
<dbReference type="AlphaFoldDB" id="A0ABC9FK50"/>
<name>A0ABC9FK50_9POAL</name>
<organism evidence="1 2">
    <name type="scientific">Urochloa decumbens</name>
    <dbReference type="NCBI Taxonomy" id="240449"/>
    <lineage>
        <taxon>Eukaryota</taxon>
        <taxon>Viridiplantae</taxon>
        <taxon>Streptophyta</taxon>
        <taxon>Embryophyta</taxon>
        <taxon>Tracheophyta</taxon>
        <taxon>Spermatophyta</taxon>
        <taxon>Magnoliopsida</taxon>
        <taxon>Liliopsida</taxon>
        <taxon>Poales</taxon>
        <taxon>Poaceae</taxon>
        <taxon>PACMAD clade</taxon>
        <taxon>Panicoideae</taxon>
        <taxon>Panicodae</taxon>
        <taxon>Paniceae</taxon>
        <taxon>Melinidinae</taxon>
        <taxon>Urochloa</taxon>
    </lineage>
</organism>
<dbReference type="Proteomes" id="UP001497457">
    <property type="component" value="Chromosome 6rd"/>
</dbReference>
<dbReference type="PANTHER" id="PTHR33377:SF31">
    <property type="entry name" value="RX N-TERMINAL DOMAIN-CONTAINING PROTEIN"/>
    <property type="match status" value="1"/>
</dbReference>
<proteinExistence type="predicted"/>
<sequence>MHIVVYIAFSKQRRDATGASTLMMELVSNAIVQETVNQILSGLVQKYEDQEESNEKRNLERLEMAHIRLEAALETSNKWQITNASLLRWHTKLKRVAEECDDTLHKCKQRILEDEQMEREVRDSSLPNRIVHATKSFVFSVLNRNNNDVTRSIAQRFEWYADGASKFLRFIELGGTLCCHMPFDSLVKNLFAGKELHHKIVRGNKYPLIQLWLIPIRTSAHGTNVGLTLIQYDGTPEGNIFFSMVVQLSESTNIFWIAVKCLQFFAPHFKCTFENIRNELTQLPTQDFSWGPSFYSYHKEHWDKLNSFVYHWIRPNPFCCKQHGQHEAPRFSNLGMAGLSDVLPESVTHVNLFCQVSMSLYNKQKTSLSEGLLSLQDYPYLKAGIFFAPHGSLEGMLPANKSSEIAAIVHKEQHCLHTNISMEQLEEYMLPNTIDYFRHNAEAMVYQMHWKSKHGFALIHVEKPCVSTRRSSMRTRRTFGGASKRKLLQVNGEELIRSRIRFCRLIDFWLTHVPVRLRRSMINWIQKEKEILL</sequence>
<keyword evidence="2" id="KW-1185">Reference proteome</keyword>